<protein>
    <recommendedName>
        <fullName evidence="4">Yip1 domain-containing protein</fullName>
    </recommendedName>
</protein>
<keyword evidence="1" id="KW-0472">Membrane</keyword>
<evidence type="ECO:0000256" key="1">
    <source>
        <dbReference type="SAM" id="Phobius"/>
    </source>
</evidence>
<name>A0A1H1IYL0_NATTX</name>
<dbReference type="EMBL" id="FNLC01000006">
    <property type="protein sequence ID" value="SDR42446.1"/>
    <property type="molecule type" value="Genomic_DNA"/>
</dbReference>
<dbReference type="Proteomes" id="UP000198848">
    <property type="component" value="Unassembled WGS sequence"/>
</dbReference>
<feature type="transmembrane region" description="Helical" evidence="1">
    <location>
        <begin position="64"/>
        <end position="93"/>
    </location>
</feature>
<dbReference type="AlphaFoldDB" id="A0A1H1IYL0"/>
<reference evidence="3" key="1">
    <citation type="submission" date="2016-10" db="EMBL/GenBank/DDBJ databases">
        <authorList>
            <person name="Varghese N."/>
            <person name="Submissions S."/>
        </authorList>
    </citation>
    <scope>NUCLEOTIDE SEQUENCE [LARGE SCALE GENOMIC DNA]</scope>
    <source>
        <strain evidence="3">DSM 24767</strain>
    </source>
</reference>
<dbReference type="RefSeq" id="WP_090385590.1">
    <property type="nucleotide sequence ID" value="NZ_FNLC01000006.1"/>
</dbReference>
<feature type="transmembrane region" description="Helical" evidence="1">
    <location>
        <begin position="29"/>
        <end position="52"/>
    </location>
</feature>
<proteinExistence type="predicted"/>
<evidence type="ECO:0000313" key="3">
    <source>
        <dbReference type="Proteomes" id="UP000198848"/>
    </source>
</evidence>
<sequence length="104" mass="10866">MSTLATALANLPLYAGVGGTEGVTGFPNIGTYVIFGVILVPVYVMIAAWFLGEPRNVKTGLMGVGYLVGITAAMWVPMLFFTALLGIIFFGGIPEPLPFSDPGP</sequence>
<accession>A0A1H1IYL0</accession>
<evidence type="ECO:0008006" key="4">
    <source>
        <dbReference type="Google" id="ProtNLM"/>
    </source>
</evidence>
<gene>
    <name evidence="2" type="ORF">SAMN04489842_3896</name>
</gene>
<organism evidence="2 3">
    <name type="scientific">Natronobacterium texcoconense</name>
    <dbReference type="NCBI Taxonomy" id="1095778"/>
    <lineage>
        <taxon>Archaea</taxon>
        <taxon>Methanobacteriati</taxon>
        <taxon>Methanobacteriota</taxon>
        <taxon>Stenosarchaea group</taxon>
        <taxon>Halobacteria</taxon>
        <taxon>Halobacteriales</taxon>
        <taxon>Natrialbaceae</taxon>
        <taxon>Natronobacterium</taxon>
    </lineage>
</organism>
<dbReference type="STRING" id="1095778.SAMN04489842_3896"/>
<keyword evidence="1" id="KW-0812">Transmembrane</keyword>
<evidence type="ECO:0000313" key="2">
    <source>
        <dbReference type="EMBL" id="SDR42446.1"/>
    </source>
</evidence>
<keyword evidence="3" id="KW-1185">Reference proteome</keyword>
<dbReference type="OrthoDB" id="197586at2157"/>
<keyword evidence="1" id="KW-1133">Transmembrane helix</keyword>